<dbReference type="EMBL" id="CAJPDS010000022">
    <property type="protein sequence ID" value="CAF9918555.1"/>
    <property type="molecule type" value="Genomic_DNA"/>
</dbReference>
<accession>A0A8H3F7J6</accession>
<reference evidence="3" key="1">
    <citation type="submission" date="2021-03" db="EMBL/GenBank/DDBJ databases">
        <authorList>
            <person name="Tagirdzhanova G."/>
        </authorList>
    </citation>
    <scope>NUCLEOTIDE SEQUENCE</scope>
</reference>
<evidence type="ECO:0000256" key="2">
    <source>
        <dbReference type="SAM" id="Phobius"/>
    </source>
</evidence>
<keyword evidence="2" id="KW-0472">Membrane</keyword>
<evidence type="ECO:0000256" key="1">
    <source>
        <dbReference type="SAM" id="MobiDB-lite"/>
    </source>
</evidence>
<comment type="caution">
    <text evidence="3">The sequence shown here is derived from an EMBL/GenBank/DDBJ whole genome shotgun (WGS) entry which is preliminary data.</text>
</comment>
<evidence type="ECO:0000313" key="4">
    <source>
        <dbReference type="Proteomes" id="UP000664521"/>
    </source>
</evidence>
<feature type="transmembrane region" description="Helical" evidence="2">
    <location>
        <begin position="6"/>
        <end position="26"/>
    </location>
</feature>
<gene>
    <name evidence="3" type="ORF">HETSPECPRED_003791</name>
</gene>
<dbReference type="Proteomes" id="UP000664521">
    <property type="component" value="Unassembled WGS sequence"/>
</dbReference>
<feature type="compositionally biased region" description="Polar residues" evidence="1">
    <location>
        <begin position="73"/>
        <end position="88"/>
    </location>
</feature>
<proteinExistence type="predicted"/>
<feature type="region of interest" description="Disordered" evidence="1">
    <location>
        <begin position="195"/>
        <end position="274"/>
    </location>
</feature>
<dbReference type="AlphaFoldDB" id="A0A8H3F7J6"/>
<protein>
    <submittedName>
        <fullName evidence="3">Uncharacterized protein</fullName>
    </submittedName>
</protein>
<keyword evidence="4" id="KW-1185">Reference proteome</keyword>
<evidence type="ECO:0000313" key="3">
    <source>
        <dbReference type="EMBL" id="CAF9918555.1"/>
    </source>
</evidence>
<keyword evidence="2" id="KW-0812">Transmembrane</keyword>
<sequence>MSTPTWVIVVSVLVSIPPVSLLGYVLNRSYQKRRSLTETEQDLEADQDRSSNTLINEAQPSLHSENDLEADQDPSSNPLINEAPSSLCSKEDLEVGQDRSSNPLINEAHPPLQPEKDLKADRGRPLYSSINKEPSSLYSPEEALQNLVAYQRYHRRRRPDNGESFAFHTSPFGTIVKYVPCKFSALPGANNSFSFEPTHKFDPQSNSPPPTPLSTPAISDSGSEDYLALHQRGSSTARESRHMQSTEPLRRNGVPREVLQNPRKSLPRAPRKEIGPENRLQEVKMVPVNRRVRDNSGNGGLRRMDREVDLRGRMLKVN</sequence>
<name>A0A8H3F7J6_9LECA</name>
<feature type="region of interest" description="Disordered" evidence="1">
    <location>
        <begin position="58"/>
        <end position="120"/>
    </location>
</feature>
<keyword evidence="2" id="KW-1133">Transmembrane helix</keyword>
<feature type="compositionally biased region" description="Basic and acidic residues" evidence="1">
    <location>
        <begin position="238"/>
        <end position="250"/>
    </location>
</feature>
<organism evidence="3 4">
    <name type="scientific">Heterodermia speciosa</name>
    <dbReference type="NCBI Taxonomy" id="116794"/>
    <lineage>
        <taxon>Eukaryota</taxon>
        <taxon>Fungi</taxon>
        <taxon>Dikarya</taxon>
        <taxon>Ascomycota</taxon>
        <taxon>Pezizomycotina</taxon>
        <taxon>Lecanoromycetes</taxon>
        <taxon>OSLEUM clade</taxon>
        <taxon>Lecanoromycetidae</taxon>
        <taxon>Caliciales</taxon>
        <taxon>Physciaceae</taxon>
        <taxon>Heterodermia</taxon>
    </lineage>
</organism>